<organism evidence="2">
    <name type="scientific">Candidatus Kentrum sp. SD</name>
    <dbReference type="NCBI Taxonomy" id="2126332"/>
    <lineage>
        <taxon>Bacteria</taxon>
        <taxon>Pseudomonadati</taxon>
        <taxon>Pseudomonadota</taxon>
        <taxon>Gammaproteobacteria</taxon>
        <taxon>Candidatus Kentrum</taxon>
    </lineage>
</organism>
<evidence type="ECO:0000313" key="2">
    <source>
        <dbReference type="EMBL" id="VFK79561.1"/>
    </source>
</evidence>
<dbReference type="InterPro" id="IPR013216">
    <property type="entry name" value="Methyltransf_11"/>
</dbReference>
<dbReference type="PANTHER" id="PTHR43591:SF110">
    <property type="entry name" value="RHODANESE DOMAIN-CONTAINING PROTEIN"/>
    <property type="match status" value="1"/>
</dbReference>
<dbReference type="AlphaFoldDB" id="A0A451BMN3"/>
<reference evidence="2" key="1">
    <citation type="submission" date="2019-02" db="EMBL/GenBank/DDBJ databases">
        <authorList>
            <person name="Gruber-Vodicka R. H."/>
            <person name="Seah K. B. B."/>
        </authorList>
    </citation>
    <scope>NUCLEOTIDE SEQUENCE</scope>
    <source>
        <strain evidence="2">BECK_S127</strain>
    </source>
</reference>
<proteinExistence type="predicted"/>
<dbReference type="InterPro" id="IPR029063">
    <property type="entry name" value="SAM-dependent_MTases_sf"/>
</dbReference>
<dbReference type="GO" id="GO:0032259">
    <property type="term" value="P:methylation"/>
    <property type="evidence" value="ECO:0007669"/>
    <property type="project" value="UniProtKB-KW"/>
</dbReference>
<evidence type="ECO:0000259" key="1">
    <source>
        <dbReference type="Pfam" id="PF08241"/>
    </source>
</evidence>
<dbReference type="Pfam" id="PF08241">
    <property type="entry name" value="Methyltransf_11"/>
    <property type="match status" value="1"/>
</dbReference>
<dbReference type="Gene3D" id="3.40.50.150">
    <property type="entry name" value="Vaccinia Virus protein VP39"/>
    <property type="match status" value="1"/>
</dbReference>
<dbReference type="CDD" id="cd02440">
    <property type="entry name" value="AdoMet_MTases"/>
    <property type="match status" value="1"/>
</dbReference>
<feature type="domain" description="Methyltransferase type 11" evidence="1">
    <location>
        <begin position="54"/>
        <end position="144"/>
    </location>
</feature>
<dbReference type="EMBL" id="CAADHB010000054">
    <property type="protein sequence ID" value="VFK79561.1"/>
    <property type="molecule type" value="Genomic_DNA"/>
</dbReference>
<keyword evidence="2" id="KW-0808">Transferase</keyword>
<protein>
    <submittedName>
        <fullName evidence="2">2-polyprenyl-6-hydroxyphenyl methylase / 3-demethylubiquinone-9 3-methyltransferase</fullName>
    </submittedName>
</protein>
<dbReference type="SUPFAM" id="SSF53335">
    <property type="entry name" value="S-adenosyl-L-methionine-dependent methyltransferases"/>
    <property type="match status" value="1"/>
</dbReference>
<keyword evidence="2" id="KW-0830">Ubiquinone</keyword>
<dbReference type="PANTHER" id="PTHR43591">
    <property type="entry name" value="METHYLTRANSFERASE"/>
    <property type="match status" value="1"/>
</dbReference>
<dbReference type="GO" id="GO:0008757">
    <property type="term" value="F:S-adenosylmethionine-dependent methyltransferase activity"/>
    <property type="evidence" value="ECO:0007669"/>
    <property type="project" value="InterPro"/>
</dbReference>
<name>A0A451BMN3_9GAMM</name>
<sequence>MKIQQNKSNNKDRDYYFEEIGDNFDKWMSDYDVYRRALLICKILGDQGQNKSCLEIGCGTGKISEVIRHRVDSLTVSDISETLAQGVGSRLNIKWIQQDACNLSIADNSFDVVISSECIEHVPDPEKALAEMVRVLKSNGVLIVTTPNKLWYPILWIAMKAGIRNFAGREIWLFPWKAAKILKMRGLTNICLDGCHLFPWQIPLAKKLLPLFDKFGKVLYPLMINFCITAVKAPRE</sequence>
<accession>A0A451BMN3</accession>
<gene>
    <name evidence="2" type="ORF">BECKSD772D_GA0070982_105418</name>
</gene>
<keyword evidence="2" id="KW-0489">Methyltransferase</keyword>